<organism evidence="2 3">
    <name type="scientific">Dialister invisus DSM 15470</name>
    <dbReference type="NCBI Taxonomy" id="592028"/>
    <lineage>
        <taxon>Bacteria</taxon>
        <taxon>Bacillati</taxon>
        <taxon>Bacillota</taxon>
        <taxon>Negativicutes</taxon>
        <taxon>Veillonellales</taxon>
        <taxon>Veillonellaceae</taxon>
        <taxon>Dialister</taxon>
    </lineage>
</organism>
<dbReference type="eggNOG" id="COG2710">
    <property type="taxonomic scope" value="Bacteria"/>
</dbReference>
<keyword evidence="3" id="KW-1185">Reference proteome</keyword>
<comment type="caution">
    <text evidence="2">The sequence shown here is derived from an EMBL/GenBank/DDBJ whole genome shotgun (WGS) entry which is preliminary data.</text>
</comment>
<proteinExistence type="predicted"/>
<accession>C9LLG4</accession>
<evidence type="ECO:0000259" key="1">
    <source>
        <dbReference type="Pfam" id="PF00148"/>
    </source>
</evidence>
<dbReference type="InterPro" id="IPR049939">
    <property type="entry name" value="NifE-like"/>
</dbReference>
<dbReference type="InterPro" id="IPR000510">
    <property type="entry name" value="Nase/OxRdtase_comp1"/>
</dbReference>
<evidence type="ECO:0000313" key="3">
    <source>
        <dbReference type="Proteomes" id="UP000004736"/>
    </source>
</evidence>
<dbReference type="PANTHER" id="PTHR42956:SF1">
    <property type="entry name" value="NITROGENASE IRON-MOLYBDENUM COFACTOR BIOSYNTHESIS PROTEIN NIFE"/>
    <property type="match status" value="1"/>
</dbReference>
<dbReference type="AlphaFoldDB" id="C9LLG4"/>
<dbReference type="Pfam" id="PF00148">
    <property type="entry name" value="Oxidored_nitro"/>
    <property type="match status" value="1"/>
</dbReference>
<dbReference type="Gene3D" id="3.40.50.12380">
    <property type="entry name" value="Nitrogenase MoFe cofactor biosynthesis protein NifE, C-terminal"/>
    <property type="match status" value="1"/>
</dbReference>
<dbReference type="EMBL" id="ACIM02000001">
    <property type="protein sequence ID" value="EEW96325.1"/>
    <property type="molecule type" value="Genomic_DNA"/>
</dbReference>
<dbReference type="GO" id="GO:0016491">
    <property type="term" value="F:oxidoreductase activity"/>
    <property type="evidence" value="ECO:0007669"/>
    <property type="project" value="InterPro"/>
</dbReference>
<dbReference type="Proteomes" id="UP000004736">
    <property type="component" value="Unassembled WGS sequence"/>
</dbReference>
<sequence>MGCVHVAETMDLGSHYRILADGRQENMECVPLVSSNIREKDSIFGGTGRLRQSISYVMETYHPECLFIATSCVAGVIGDDAESESADAEMRYGIPVICIPYAGFLGGEYSAGYYKTAETIIERFFRPCEHVPNRILLLGDQMGPEGQYVTEVKRLLSLLGLEVQGQFPGYLPFPEWANAPAAELAIVLGTTGQSDRMNGMADLLEKKFGIHAVKDIYPIGWENTCKWILEIGRLHKNVEKAKVIIEEEKKRIDSYVKSILHITKGKKAVIGIGRGTHWYNPSDTISALRQLEMRIEAVILYDNLTDKEKAEYRHRIGKEESIPVYDGRDGQELIDAADILLTTNEIVSTKTKQFFIPMVPMVGTNGEIMIFRALYRLLCRYGNKGGIAYATI</sequence>
<dbReference type="HOGENOM" id="CLU_631483_0_0_9"/>
<evidence type="ECO:0000313" key="2">
    <source>
        <dbReference type="EMBL" id="EEW96325.1"/>
    </source>
</evidence>
<reference evidence="2" key="1">
    <citation type="submission" date="2009-09" db="EMBL/GenBank/DDBJ databases">
        <authorList>
            <person name="Weinstock G."/>
            <person name="Sodergren E."/>
            <person name="Clifton S."/>
            <person name="Fulton L."/>
            <person name="Fulton B."/>
            <person name="Courtney L."/>
            <person name="Fronick C."/>
            <person name="Harrison M."/>
            <person name="Strong C."/>
            <person name="Farmer C."/>
            <person name="Delahaunty K."/>
            <person name="Markovic C."/>
            <person name="Hall O."/>
            <person name="Minx P."/>
            <person name="Tomlinson C."/>
            <person name="Mitreva M."/>
            <person name="Nelson J."/>
            <person name="Hou S."/>
            <person name="Wollam A."/>
            <person name="Pepin K.H."/>
            <person name="Johnson M."/>
            <person name="Bhonagiri V."/>
            <person name="Nash W.E."/>
            <person name="Warren W."/>
            <person name="Chinwalla A."/>
            <person name="Mardis E.R."/>
            <person name="Wilson R.K."/>
        </authorList>
    </citation>
    <scope>NUCLEOTIDE SEQUENCE [LARGE SCALE GENOMIC DNA]</scope>
    <source>
        <strain evidence="2">DSM 15470</strain>
    </source>
</reference>
<feature type="domain" description="Nitrogenase/oxidoreductase component 1" evidence="1">
    <location>
        <begin position="3"/>
        <end position="362"/>
    </location>
</feature>
<dbReference type="Gene3D" id="3.40.50.1980">
    <property type="entry name" value="Nitrogenase molybdenum iron protein domain"/>
    <property type="match status" value="1"/>
</dbReference>
<dbReference type="STRING" id="592028.GCWU000321_00264"/>
<name>C9LLG4_9FIRM</name>
<dbReference type="SUPFAM" id="SSF53807">
    <property type="entry name" value="Helical backbone' metal receptor"/>
    <property type="match status" value="1"/>
</dbReference>
<dbReference type="PANTHER" id="PTHR42956">
    <property type="entry name" value="NITROGENASE IRON-MOLYBDENUM COFACTOR BIOSYNTHESIS PROTEIN NIFE"/>
    <property type="match status" value="1"/>
</dbReference>
<gene>
    <name evidence="2" type="ORF">GCWU000321_00264</name>
</gene>
<protein>
    <submittedName>
        <fullName evidence="2">Oxidoreductase, nitrogenase component 1</fullName>
    </submittedName>
</protein>